<keyword evidence="2" id="KW-0539">Nucleus</keyword>
<keyword evidence="6" id="KW-1185">Reference proteome</keyword>
<evidence type="ECO:0000256" key="3">
    <source>
        <dbReference type="SAM" id="MobiDB-lite"/>
    </source>
</evidence>
<feature type="compositionally biased region" description="Low complexity" evidence="3">
    <location>
        <begin position="543"/>
        <end position="558"/>
    </location>
</feature>
<reference evidence="5 6" key="1">
    <citation type="submission" date="2013-02" db="EMBL/GenBank/DDBJ databases">
        <title>The Genome Sequence of Plasmodium falciparum NF54.</title>
        <authorList>
            <consortium name="The Broad Institute Genome Sequencing Platform"/>
            <consortium name="The Broad Institute Genome Sequencing Center for Infectious Disease"/>
            <person name="Neafsey D."/>
            <person name="Cheeseman I."/>
            <person name="Volkman S."/>
            <person name="Adams J."/>
            <person name="Walker B."/>
            <person name="Young S.K."/>
            <person name="Zeng Q."/>
            <person name="Gargeya S."/>
            <person name="Fitzgerald M."/>
            <person name="Haas B."/>
            <person name="Abouelleil A."/>
            <person name="Alvarado L."/>
            <person name="Arachchi H.M."/>
            <person name="Berlin A.M."/>
            <person name="Chapman S.B."/>
            <person name="Dewar J."/>
            <person name="Goldberg J."/>
            <person name="Griggs A."/>
            <person name="Gujja S."/>
            <person name="Hansen M."/>
            <person name="Howarth C."/>
            <person name="Imamovic A."/>
            <person name="Larimer J."/>
            <person name="McCowan C."/>
            <person name="Murphy C."/>
            <person name="Neiman D."/>
            <person name="Pearson M."/>
            <person name="Priest M."/>
            <person name="Roberts A."/>
            <person name="Saif S."/>
            <person name="Shea T."/>
            <person name="Sisk P."/>
            <person name="Sykes S."/>
            <person name="Wortman J."/>
            <person name="Nusbaum C."/>
            <person name="Birren B."/>
        </authorList>
    </citation>
    <scope>NUCLEOTIDE SEQUENCE [LARGE SCALE GENOMIC DNA]</scope>
    <source>
        <strain evidence="5 6">NF54</strain>
    </source>
</reference>
<feature type="domain" description="Rad21/Rec8-like protein N-terminal" evidence="4">
    <location>
        <begin position="46"/>
        <end position="137"/>
    </location>
</feature>
<dbReference type="InterPro" id="IPR006910">
    <property type="entry name" value="Rad21_Rec8_N"/>
</dbReference>
<feature type="compositionally biased region" description="Low complexity" evidence="3">
    <location>
        <begin position="156"/>
        <end position="166"/>
    </location>
</feature>
<organism evidence="5 6">
    <name type="scientific">Plasmodium falciparum (isolate NF54)</name>
    <dbReference type="NCBI Taxonomy" id="5843"/>
    <lineage>
        <taxon>Eukaryota</taxon>
        <taxon>Sar</taxon>
        <taxon>Alveolata</taxon>
        <taxon>Apicomplexa</taxon>
        <taxon>Aconoidasida</taxon>
        <taxon>Haemosporida</taxon>
        <taxon>Plasmodiidae</taxon>
        <taxon>Plasmodium</taxon>
        <taxon>Plasmodium (Laverania)</taxon>
    </lineage>
</organism>
<evidence type="ECO:0000313" key="6">
    <source>
        <dbReference type="Proteomes" id="UP000030673"/>
    </source>
</evidence>
<proteinExistence type="predicted"/>
<dbReference type="Proteomes" id="UP000030673">
    <property type="component" value="Unassembled WGS sequence"/>
</dbReference>
<dbReference type="GO" id="GO:1990414">
    <property type="term" value="P:replication-born double-strand break repair via sister chromatid exchange"/>
    <property type="evidence" value="ECO:0007669"/>
    <property type="project" value="TreeGrafter"/>
</dbReference>
<dbReference type="GO" id="GO:0008278">
    <property type="term" value="C:cohesin complex"/>
    <property type="evidence" value="ECO:0007669"/>
    <property type="project" value="InterPro"/>
</dbReference>
<dbReference type="InterPro" id="IPR039781">
    <property type="entry name" value="Rad21/Rec8-like"/>
</dbReference>
<evidence type="ECO:0000313" key="5">
    <source>
        <dbReference type="EMBL" id="EWC85461.1"/>
    </source>
</evidence>
<dbReference type="PANTHER" id="PTHR12585">
    <property type="entry name" value="SCC1 / RAD21 FAMILY MEMBER"/>
    <property type="match status" value="1"/>
</dbReference>
<dbReference type="EMBL" id="KE123886">
    <property type="protein sequence ID" value="EWC85461.1"/>
    <property type="molecule type" value="Genomic_DNA"/>
</dbReference>
<dbReference type="GO" id="GO:0003682">
    <property type="term" value="F:chromatin binding"/>
    <property type="evidence" value="ECO:0007669"/>
    <property type="project" value="TreeGrafter"/>
</dbReference>
<feature type="compositionally biased region" description="Polar residues" evidence="3">
    <location>
        <begin position="566"/>
        <end position="583"/>
    </location>
</feature>
<feature type="region of interest" description="Disordered" evidence="3">
    <location>
        <begin position="137"/>
        <end position="175"/>
    </location>
</feature>
<dbReference type="OMA" id="IDKNYMI"/>
<comment type="subcellular location">
    <subcellularLocation>
        <location evidence="1">Nucleus</location>
    </subcellularLocation>
</comment>
<feature type="compositionally biased region" description="Basic and acidic residues" evidence="3">
    <location>
        <begin position="523"/>
        <end position="540"/>
    </location>
</feature>
<dbReference type="Pfam" id="PF04825">
    <property type="entry name" value="Rad21_Rec8_N"/>
    <property type="match status" value="1"/>
</dbReference>
<evidence type="ECO:0000256" key="2">
    <source>
        <dbReference type="ARBA" id="ARBA00023242"/>
    </source>
</evidence>
<protein>
    <recommendedName>
        <fullName evidence="4">Rad21/Rec8-like protein N-terminal domain-containing protein</fullName>
    </recommendedName>
</protein>
<feature type="region of interest" description="Disordered" evidence="3">
    <location>
        <begin position="523"/>
        <end position="586"/>
    </location>
</feature>
<accession>W7JLA7</accession>
<evidence type="ECO:0000259" key="4">
    <source>
        <dbReference type="Pfam" id="PF04825"/>
    </source>
</evidence>
<name>W7JLA7_PLAFO</name>
<dbReference type="AlphaFoldDB" id="W7JLA7"/>
<dbReference type="GO" id="GO:0007062">
    <property type="term" value="P:sister chromatid cohesion"/>
    <property type="evidence" value="ECO:0007669"/>
    <property type="project" value="InterPro"/>
</dbReference>
<sequence length="1039" mass="121812">MEVLSTADVLRPRIKRSRSIYEREETNQENSPNHHQIVLYGGSIRNHSLNYAWNAYFDKNKVKKNIMVCCDLNKICNDILKGVENNSLTIKTFSFLLIGVCNIYKKKVYFIGQDYDFLKRKILSLYKNKEDNLNELINNKETKKRKGGKDNVEDSNNNNNNNNNNNSGTNKRRMSRTSLHIKRGSIGMNELLPSVIDDFTSRRSRFSLNADEISIAGTQQNSYDIFNENEINNQMMLDMSGYNYDNMHGEHVMEKVLDASYISRNSIPINNLEGLHFNRALSESFNHMDNINLDNSILNNMIPKNMFSNIDASLNGKSVMGDMNNLELNSLHRSELYSPVNDIYNIQDNNKNINDNNMNNMNNINISPFSNVVRTNEYTNDNVYNNISNEFSNMQNINSSNFMGNFNSINNSMNNRNDLYNLNPFMSMQSMNQDMNNRNNYPFEPRGSNYGNIDARSDVVVGSIFSPIKKKNIPKKNDYANMLNFETYQNFDYFDQKDDDAFIKKLNTLLGLDEAEEIILNDKNNDDNNKYNDNNNKNDDDNNQNNDDNNQNNDGNNKNNDRSDTNDVLNNSNSLASEKNNQLALHENDKGKEIIIEEQENQNMKKRKLEKHIIDRNYIIKDSVIRSMFRDERVDYKYFLIDTINNEIYEKIEKEYPGYQCFFLQTSSDKIKPVHKLEINFGYESFDHEKKKKELENYLISLGNNKSILCENKNVVFDNFNIKKCLDNIDEQMTYYNENDSLSNNFLSFEDNNEEYIEGSDNNIPSDGKNNNDNDDVYDDMHFEQVREEIGALDFHTSHNIHANDNIFNKDRFSIDPMLTQNEQLDLNLNDLNFKDDIESRINIESQMSKSLHMYRDGDSITEKNDNITSDINFVNDKLNSEFNSSPLNLSISDNYDFSNIFSKDNQSSLYSILEDKNIEIDINLNQDFDVIARELLEVYKNLSKKINYIFFDMITRNRKSKDEVAILFYVTLHLANLGYIYIMQKPILPEQINYYEEHFSRPILIQYIEKKKKIEWVLFFFFFFLKNKKHPFLLLFYT</sequence>
<evidence type="ECO:0000256" key="1">
    <source>
        <dbReference type="ARBA" id="ARBA00004123"/>
    </source>
</evidence>
<dbReference type="PANTHER" id="PTHR12585:SF69">
    <property type="entry name" value="FI11703P"/>
    <property type="match status" value="1"/>
</dbReference>
<gene>
    <name evidence="5" type="ORF">PFNF54_05656</name>
</gene>
<dbReference type="GO" id="GO:0005634">
    <property type="term" value="C:nucleus"/>
    <property type="evidence" value="ECO:0007669"/>
    <property type="project" value="UniProtKB-SubCell"/>
</dbReference>